<dbReference type="KEGG" id="fes:HER31_04000"/>
<evidence type="ECO:0000256" key="1">
    <source>
        <dbReference type="SAM" id="SignalP"/>
    </source>
</evidence>
<keyword evidence="3" id="KW-1185">Reference proteome</keyword>
<dbReference type="Gene3D" id="2.60.40.3230">
    <property type="match status" value="1"/>
</dbReference>
<dbReference type="InterPro" id="IPR010824">
    <property type="entry name" value="DUF1425"/>
</dbReference>
<feature type="chain" id="PRO_5026301032" evidence="1">
    <location>
        <begin position="21"/>
        <end position="128"/>
    </location>
</feature>
<dbReference type="RefSeq" id="WP_168659387.1">
    <property type="nucleotide sequence ID" value="NZ_CP051180.1"/>
</dbReference>
<name>A0A6H1UAN3_9GAMM</name>
<dbReference type="Pfam" id="PF07233">
    <property type="entry name" value="DUF1425"/>
    <property type="match status" value="1"/>
</dbReference>
<dbReference type="PROSITE" id="PS51257">
    <property type="entry name" value="PROKAR_LIPOPROTEIN"/>
    <property type="match status" value="1"/>
</dbReference>
<dbReference type="Proteomes" id="UP000501602">
    <property type="component" value="Chromosome"/>
</dbReference>
<reference evidence="2 3" key="1">
    <citation type="submission" date="2020-04" db="EMBL/GenBank/DDBJ databases">
        <title>Ferrimonas sp. S7 isolated from sea water.</title>
        <authorList>
            <person name="Bae S.S."/>
            <person name="Baek K."/>
        </authorList>
    </citation>
    <scope>NUCLEOTIDE SEQUENCE [LARGE SCALE GENOMIC DNA]</scope>
    <source>
        <strain evidence="2 3">S7</strain>
    </source>
</reference>
<organism evidence="2 3">
    <name type="scientific">Ferrimonas lipolytica</name>
    <dbReference type="NCBI Taxonomy" id="2724191"/>
    <lineage>
        <taxon>Bacteria</taxon>
        <taxon>Pseudomonadati</taxon>
        <taxon>Pseudomonadota</taxon>
        <taxon>Gammaproteobacteria</taxon>
        <taxon>Alteromonadales</taxon>
        <taxon>Ferrimonadaceae</taxon>
        <taxon>Ferrimonas</taxon>
    </lineage>
</organism>
<dbReference type="InterPro" id="IPR038483">
    <property type="entry name" value="YcfL-like_sf"/>
</dbReference>
<protein>
    <submittedName>
        <fullName evidence="2">YcfL family protein</fullName>
    </submittedName>
</protein>
<dbReference type="EMBL" id="CP051180">
    <property type="protein sequence ID" value="QIZ76127.1"/>
    <property type="molecule type" value="Genomic_DNA"/>
</dbReference>
<dbReference type="AlphaFoldDB" id="A0A6H1UAN3"/>
<sequence>MRALILGLLLVIGGCSSQTAGIAVRSDTTEVRVDSYAVADDITLAEVKQRNVGGMLQGSALIISTTSTDRYWQYKFTFFDVEGFPIEVDSSNWVPLNLHGGEQRALQATANNAGAISFELVVRPATDE</sequence>
<keyword evidence="1" id="KW-0732">Signal</keyword>
<evidence type="ECO:0000313" key="2">
    <source>
        <dbReference type="EMBL" id="QIZ76127.1"/>
    </source>
</evidence>
<accession>A0A6H1UAN3</accession>
<gene>
    <name evidence="2" type="ORF">HER31_04000</name>
</gene>
<proteinExistence type="predicted"/>
<dbReference type="CDD" id="cd09030">
    <property type="entry name" value="DUF1425"/>
    <property type="match status" value="1"/>
</dbReference>
<evidence type="ECO:0000313" key="3">
    <source>
        <dbReference type="Proteomes" id="UP000501602"/>
    </source>
</evidence>
<feature type="signal peptide" evidence="1">
    <location>
        <begin position="1"/>
        <end position="20"/>
    </location>
</feature>